<keyword evidence="6" id="KW-0603">Photosystem I</keyword>
<comment type="function">
    <text evidence="6">The light-harvesting complex (LHC) functions as a light receptor, it captures and delivers excitation energy to photosystems with which it is closely associated.</text>
</comment>
<dbReference type="EMBL" id="JALJOT010000008">
    <property type="protein sequence ID" value="KAK9908120.1"/>
    <property type="molecule type" value="Genomic_DNA"/>
</dbReference>
<keyword evidence="4 6" id="KW-0934">Plastid</keyword>
<feature type="transmembrane region" description="Helical" evidence="6">
    <location>
        <begin position="162"/>
        <end position="182"/>
    </location>
</feature>
<evidence type="ECO:0000256" key="4">
    <source>
        <dbReference type="ARBA" id="ARBA00022640"/>
    </source>
</evidence>
<organism evidence="7 8">
    <name type="scientific">Coccomyxa subellipsoidea</name>
    <dbReference type="NCBI Taxonomy" id="248742"/>
    <lineage>
        <taxon>Eukaryota</taxon>
        <taxon>Viridiplantae</taxon>
        <taxon>Chlorophyta</taxon>
        <taxon>core chlorophytes</taxon>
        <taxon>Trebouxiophyceae</taxon>
        <taxon>Trebouxiophyceae incertae sedis</taxon>
        <taxon>Coccomyxaceae</taxon>
        <taxon>Coccomyxa</taxon>
    </lineage>
</organism>
<comment type="subcellular location">
    <subcellularLocation>
        <location evidence="6">Plastid</location>
        <location evidence="6">Chloroplast thylakoid membrane</location>
    </subcellularLocation>
</comment>
<accession>A0ABR2YM65</accession>
<dbReference type="SUPFAM" id="SSF103511">
    <property type="entry name" value="Chlorophyll a-b binding protein"/>
    <property type="match status" value="1"/>
</dbReference>
<dbReference type="Proteomes" id="UP001491310">
    <property type="component" value="Unassembled WGS sequence"/>
</dbReference>
<evidence type="ECO:0000256" key="1">
    <source>
        <dbReference type="ARBA" id="ARBA00022494"/>
    </source>
</evidence>
<keyword evidence="2 6" id="KW-0150">Chloroplast</keyword>
<evidence type="ECO:0000256" key="3">
    <source>
        <dbReference type="ARBA" id="ARBA00022531"/>
    </source>
</evidence>
<comment type="caution">
    <text evidence="7">The sequence shown here is derived from an EMBL/GenBank/DDBJ whole genome shotgun (WGS) entry which is preliminary data.</text>
</comment>
<dbReference type="Pfam" id="PF00504">
    <property type="entry name" value="Chloroa_b-bind"/>
    <property type="match status" value="1"/>
</dbReference>
<protein>
    <recommendedName>
        <fullName evidence="6">Chlorophyll a-b binding protein, chloroplastic</fullName>
    </recommendedName>
</protein>
<keyword evidence="6" id="KW-0812">Transmembrane</keyword>
<dbReference type="PANTHER" id="PTHR21649">
    <property type="entry name" value="CHLOROPHYLL A/B BINDING PROTEIN"/>
    <property type="match status" value="1"/>
</dbReference>
<keyword evidence="3 6" id="KW-0602">Photosynthesis</keyword>
<dbReference type="InterPro" id="IPR001344">
    <property type="entry name" value="Chloro_AB-bd_pln"/>
</dbReference>
<keyword evidence="6" id="KW-0604">Photosystem II</keyword>
<keyword evidence="6" id="KW-0472">Membrane</keyword>
<keyword evidence="1 6" id="KW-0148">Chlorophyll</keyword>
<evidence type="ECO:0000313" key="7">
    <source>
        <dbReference type="EMBL" id="KAK9908120.1"/>
    </source>
</evidence>
<keyword evidence="5 6" id="KW-0157">Chromophore</keyword>
<sequence length="273" mass="29512">MAATKIVKKAQKIAKSAAPRTYKKFDGDALWLPNTERPAWLDGSLPGDRGFDPLELAKPTEYYQACDRTNPLDKVGLDQSDINKAVNKAGNIVGKFNAPKVEATGAALSPYSEVFGLQRFRETELIHGRWAMLAALGVIIGEASTGVSWVDAGKVELDGAQYLGFSLPFSISQLIWIEVLLVGGAEIYRNRSTDLQERIYPGGAFDPLGLASDDSPRTFKLREAEIKHGRLAMVAFLGFAVQAGFQGQGALGSLAKFASTFSTELAEKIDPTV</sequence>
<dbReference type="Gene3D" id="1.10.3460.10">
    <property type="entry name" value="Chlorophyll a/b binding protein domain"/>
    <property type="match status" value="1"/>
</dbReference>
<evidence type="ECO:0000256" key="6">
    <source>
        <dbReference type="RuleBase" id="RU363080"/>
    </source>
</evidence>
<keyword evidence="6" id="KW-1133">Transmembrane helix</keyword>
<keyword evidence="8" id="KW-1185">Reference proteome</keyword>
<evidence type="ECO:0000313" key="8">
    <source>
        <dbReference type="Proteomes" id="UP001491310"/>
    </source>
</evidence>
<evidence type="ECO:0000256" key="5">
    <source>
        <dbReference type="ARBA" id="ARBA00022991"/>
    </source>
</evidence>
<comment type="similarity">
    <text evidence="6">Belongs to the light-harvesting chlorophyll a/b-binding (LHC) protein family.</text>
</comment>
<proteinExistence type="inferred from homology"/>
<reference evidence="7 8" key="1">
    <citation type="journal article" date="2024" name="Nat. Commun.">
        <title>Phylogenomics reveals the evolutionary origins of lichenization in chlorophyte algae.</title>
        <authorList>
            <person name="Puginier C."/>
            <person name="Libourel C."/>
            <person name="Otte J."/>
            <person name="Skaloud P."/>
            <person name="Haon M."/>
            <person name="Grisel S."/>
            <person name="Petersen M."/>
            <person name="Berrin J.G."/>
            <person name="Delaux P.M."/>
            <person name="Dal Grande F."/>
            <person name="Keller J."/>
        </authorList>
    </citation>
    <scope>NUCLEOTIDE SEQUENCE [LARGE SCALE GENOMIC DNA]</scope>
    <source>
        <strain evidence="7 8">SAG 216-7</strain>
    </source>
</reference>
<evidence type="ECO:0000256" key="2">
    <source>
        <dbReference type="ARBA" id="ARBA00022528"/>
    </source>
</evidence>
<feature type="transmembrane region" description="Helical" evidence="6">
    <location>
        <begin position="130"/>
        <end position="150"/>
    </location>
</feature>
<gene>
    <name evidence="7" type="ORF">WJX75_002919</name>
</gene>
<name>A0ABR2YM65_9CHLO</name>
<dbReference type="InterPro" id="IPR022796">
    <property type="entry name" value="Chloroa_b-bind"/>
</dbReference>
<keyword evidence="6" id="KW-0793">Thylakoid</keyword>